<evidence type="ECO:0000313" key="7">
    <source>
        <dbReference type="Proteomes" id="UP001180556"/>
    </source>
</evidence>
<dbReference type="Pfam" id="PF06236">
    <property type="entry name" value="MelC1"/>
    <property type="match status" value="1"/>
</dbReference>
<gene>
    <name evidence="6" type="ORF">RM717_26275</name>
</gene>
<evidence type="ECO:0000256" key="2">
    <source>
        <dbReference type="ARBA" id="ARBA00022729"/>
    </source>
</evidence>
<dbReference type="EMBL" id="JAVRFG010000042">
    <property type="protein sequence ID" value="MDT0494016.1"/>
    <property type="molecule type" value="Genomic_DNA"/>
</dbReference>
<feature type="compositionally biased region" description="Basic and acidic residues" evidence="4">
    <location>
        <begin position="37"/>
        <end position="61"/>
    </location>
</feature>
<dbReference type="PROSITE" id="PS51318">
    <property type="entry name" value="TAT"/>
    <property type="match status" value="1"/>
</dbReference>
<name>A0ABU2W835_9ACTN</name>
<organism evidence="6 7">
    <name type="scientific">Streptomyces stephensoniae</name>
    <dbReference type="NCBI Taxonomy" id="3375367"/>
    <lineage>
        <taxon>Bacteria</taxon>
        <taxon>Bacillati</taxon>
        <taxon>Actinomycetota</taxon>
        <taxon>Actinomycetes</taxon>
        <taxon>Kitasatosporales</taxon>
        <taxon>Streptomycetaceae</taxon>
        <taxon>Streptomyces</taxon>
    </lineage>
</organism>
<accession>A0ABU2W835</accession>
<dbReference type="RefSeq" id="WP_311604698.1">
    <property type="nucleotide sequence ID" value="NZ_JAVRFG010000042.1"/>
</dbReference>
<dbReference type="InterPro" id="IPR006311">
    <property type="entry name" value="TAT_signal"/>
</dbReference>
<protein>
    <submittedName>
        <fullName evidence="6">Tyrosinase cofactor</fullName>
    </submittedName>
</protein>
<keyword evidence="7" id="KW-1185">Reference proteome</keyword>
<feature type="region of interest" description="Disordered" evidence="4">
    <location>
        <begin position="31"/>
        <end position="89"/>
    </location>
</feature>
<evidence type="ECO:0000256" key="5">
    <source>
        <dbReference type="SAM" id="SignalP"/>
    </source>
</evidence>
<dbReference type="InterPro" id="IPR023199">
    <property type="entry name" value="GriE/MELC1_sf"/>
</dbReference>
<dbReference type="Proteomes" id="UP001180556">
    <property type="component" value="Unassembled WGS sequence"/>
</dbReference>
<feature type="compositionally biased region" description="Basic and acidic residues" evidence="4">
    <location>
        <begin position="72"/>
        <end position="87"/>
    </location>
</feature>
<comment type="similarity">
    <text evidence="1">Belongs to the melC1 family.</text>
</comment>
<comment type="caution">
    <text evidence="6">The sequence shown here is derived from an EMBL/GenBank/DDBJ whole genome shotgun (WGS) entry which is preliminary data.</text>
</comment>
<dbReference type="Gene3D" id="3.30.1880.10">
    <property type="entry name" value="protein ne1242 domain like"/>
    <property type="match status" value="1"/>
</dbReference>
<keyword evidence="3" id="KW-0186">Copper</keyword>
<dbReference type="NCBIfam" id="NF047833">
    <property type="entry name" value="TyroCdyMelC1"/>
    <property type="match status" value="1"/>
</dbReference>
<proteinExistence type="inferred from homology"/>
<keyword evidence="2 5" id="KW-0732">Signal</keyword>
<feature type="signal peptide" evidence="5">
    <location>
        <begin position="1"/>
        <end position="28"/>
    </location>
</feature>
<evidence type="ECO:0000313" key="6">
    <source>
        <dbReference type="EMBL" id="MDT0494016.1"/>
    </source>
</evidence>
<reference evidence="7" key="1">
    <citation type="submission" date="2023-07" db="EMBL/GenBank/DDBJ databases">
        <title>30 novel species of actinomycetes from the DSMZ collection.</title>
        <authorList>
            <person name="Nouioui I."/>
        </authorList>
    </citation>
    <scope>NUCLEOTIDE SEQUENCE [LARGE SCALE GENOMIC DNA]</scope>
    <source>
        <strain evidence="7">DSM 40932</strain>
    </source>
</reference>
<evidence type="ECO:0000256" key="3">
    <source>
        <dbReference type="ARBA" id="ARBA00023008"/>
    </source>
</evidence>
<feature type="chain" id="PRO_5045255918" evidence="5">
    <location>
        <begin position="29"/>
        <end position="142"/>
    </location>
</feature>
<evidence type="ECO:0000256" key="4">
    <source>
        <dbReference type="SAM" id="MobiDB-lite"/>
    </source>
</evidence>
<dbReference type="InterPro" id="IPR010928">
    <property type="entry name" value="MelC1"/>
</dbReference>
<evidence type="ECO:0000256" key="1">
    <source>
        <dbReference type="ARBA" id="ARBA00009871"/>
    </source>
</evidence>
<sequence length="142" mass="15045">MPQLTRRRTLGAAATALTGLVLTGFAQAAGGSTDLRTTGEKRPEGHEAHGGHEGHTGHSEHAAPQPFSETFQGRRIEGAPSHADGHHGGYTVLVDGEELHVMRNADNTWVSVINHYETFATPRAVARAAVIELQGSELVPLA</sequence>